<dbReference type="GO" id="GO:0015344">
    <property type="term" value="F:siderophore uptake transmembrane transporter activity"/>
    <property type="evidence" value="ECO:0007669"/>
    <property type="project" value="TreeGrafter"/>
</dbReference>
<dbReference type="GO" id="GO:0009279">
    <property type="term" value="C:cell outer membrane"/>
    <property type="evidence" value="ECO:0007669"/>
    <property type="project" value="UniProtKB-SubCell"/>
</dbReference>
<dbReference type="GO" id="GO:0044718">
    <property type="term" value="P:siderophore transmembrane transport"/>
    <property type="evidence" value="ECO:0007669"/>
    <property type="project" value="TreeGrafter"/>
</dbReference>
<evidence type="ECO:0000256" key="3">
    <source>
        <dbReference type="ARBA" id="ARBA00022448"/>
    </source>
</evidence>
<dbReference type="Proteomes" id="UP000289022">
    <property type="component" value="Unassembled WGS sequence"/>
</dbReference>
<dbReference type="PANTHER" id="PTHR30069">
    <property type="entry name" value="TONB-DEPENDENT OUTER MEMBRANE RECEPTOR"/>
    <property type="match status" value="1"/>
</dbReference>
<evidence type="ECO:0000256" key="1">
    <source>
        <dbReference type="ARBA" id="ARBA00004571"/>
    </source>
</evidence>
<comment type="caution">
    <text evidence="8">The sequence shown here is derived from an EMBL/GenBank/DDBJ whole genome shotgun (WGS) entry which is preliminary data.</text>
</comment>
<dbReference type="InterPro" id="IPR039426">
    <property type="entry name" value="TonB-dep_rcpt-like"/>
</dbReference>
<keyword evidence="7" id="KW-0998">Cell outer membrane</keyword>
<dbReference type="SUPFAM" id="SSF56935">
    <property type="entry name" value="Porins"/>
    <property type="match status" value="1"/>
</dbReference>
<name>A0A438XPB3_HELPX</name>
<dbReference type="InterPro" id="IPR036942">
    <property type="entry name" value="Beta-barrel_TonB_sf"/>
</dbReference>
<keyword evidence="4" id="KW-1134">Transmembrane beta strand</keyword>
<evidence type="ECO:0000256" key="2">
    <source>
        <dbReference type="ARBA" id="ARBA00009810"/>
    </source>
</evidence>
<evidence type="ECO:0000256" key="6">
    <source>
        <dbReference type="ARBA" id="ARBA00023136"/>
    </source>
</evidence>
<organism evidence="8 9">
    <name type="scientific">Helicobacter pylori</name>
    <name type="common">Campylobacter pylori</name>
    <dbReference type="NCBI Taxonomy" id="210"/>
    <lineage>
        <taxon>Bacteria</taxon>
        <taxon>Pseudomonadati</taxon>
        <taxon>Campylobacterota</taxon>
        <taxon>Epsilonproteobacteria</taxon>
        <taxon>Campylobacterales</taxon>
        <taxon>Helicobacteraceae</taxon>
        <taxon>Helicobacter</taxon>
    </lineage>
</organism>
<dbReference type="AlphaFoldDB" id="A0A438XPB3"/>
<comment type="similarity">
    <text evidence="2">Belongs to the TonB-dependent receptor family.</text>
</comment>
<proteinExistence type="inferred from homology"/>
<sequence>DIIYVPGYEVSGTAKYKGFSLGLSVARSWPSLKGRLIADVYELAATTGNVFILTASYTIPRTGLSITWLSRFVTDLSYCSYSPYRNGPTDIDRRPSHCPKTPGIFHVHKPGYGVSSFFITYKPAYKKLKGLSLNAVFNNVFNQQYIDQASPVMSPDEPNQDKYARGMAEPGFNARFEISYKF</sequence>
<reference evidence="8 9" key="1">
    <citation type="submission" date="2018-11" db="EMBL/GenBank/DDBJ databases">
        <title>Genetic determinants and prediction of antibiotic resistance phenotypes in Helicobacter pylori.</title>
        <authorList>
            <person name="Wagner K."/>
        </authorList>
    </citation>
    <scope>NUCLEOTIDE SEQUENCE [LARGE SCALE GENOMIC DNA]</scope>
    <source>
        <strain evidence="8 9">ZH70</strain>
    </source>
</reference>
<keyword evidence="5" id="KW-0812">Transmembrane</keyword>
<protein>
    <submittedName>
        <fullName evidence="8">TonB-dependent receptor</fullName>
    </submittedName>
</protein>
<accession>A0A438XPB3</accession>
<keyword evidence="8" id="KW-0675">Receptor</keyword>
<gene>
    <name evidence="8" type="ORF">EC518_05425</name>
</gene>
<dbReference type="Gene3D" id="2.40.170.20">
    <property type="entry name" value="TonB-dependent receptor, beta-barrel domain"/>
    <property type="match status" value="1"/>
</dbReference>
<evidence type="ECO:0000256" key="4">
    <source>
        <dbReference type="ARBA" id="ARBA00022452"/>
    </source>
</evidence>
<comment type="subcellular location">
    <subcellularLocation>
        <location evidence="1">Cell outer membrane</location>
        <topology evidence="1">Multi-pass membrane protein</topology>
    </subcellularLocation>
</comment>
<feature type="non-terminal residue" evidence="8">
    <location>
        <position position="1"/>
    </location>
</feature>
<keyword evidence="3" id="KW-0813">Transport</keyword>
<evidence type="ECO:0000313" key="8">
    <source>
        <dbReference type="EMBL" id="RVZ39710.1"/>
    </source>
</evidence>
<dbReference type="EMBL" id="RJGP01000222">
    <property type="protein sequence ID" value="RVZ39710.1"/>
    <property type="molecule type" value="Genomic_DNA"/>
</dbReference>
<evidence type="ECO:0000256" key="5">
    <source>
        <dbReference type="ARBA" id="ARBA00022692"/>
    </source>
</evidence>
<evidence type="ECO:0000313" key="9">
    <source>
        <dbReference type="Proteomes" id="UP000289022"/>
    </source>
</evidence>
<evidence type="ECO:0000256" key="7">
    <source>
        <dbReference type="ARBA" id="ARBA00023237"/>
    </source>
</evidence>
<dbReference type="PANTHER" id="PTHR30069:SF41">
    <property type="entry name" value="HEME_HEMOPEXIN UTILIZATION PROTEIN C"/>
    <property type="match status" value="1"/>
</dbReference>
<keyword evidence="6" id="KW-0472">Membrane</keyword>